<proteinExistence type="predicted"/>
<name>A0ABV5AVU7_9BACL</name>
<sequence length="48" mass="5537">MMKSYQTDNALCITGKAWQVRLLLRQWLKDNKSGAKMIDLIQPNSKQA</sequence>
<keyword evidence="2" id="KW-1185">Reference proteome</keyword>
<comment type="caution">
    <text evidence="1">The sequence shown here is derived from an EMBL/GenBank/DDBJ whole genome shotgun (WGS) entry which is preliminary data.</text>
</comment>
<dbReference type="Proteomes" id="UP001580346">
    <property type="component" value="Unassembled WGS sequence"/>
</dbReference>
<dbReference type="InterPro" id="IPR025177">
    <property type="entry name" value="MciZ"/>
</dbReference>
<evidence type="ECO:0000313" key="1">
    <source>
        <dbReference type="EMBL" id="MFB5268340.1"/>
    </source>
</evidence>
<reference evidence="1 2" key="1">
    <citation type="submission" date="2024-09" db="EMBL/GenBank/DDBJ databases">
        <title>Paenibacillus zeirhizospherea sp. nov., isolated from surface of the maize (Zea mays) roots in a horticulture field, Hungary.</title>
        <authorList>
            <person name="Marton D."/>
            <person name="Farkas M."/>
            <person name="Bedics A."/>
            <person name="Toth E."/>
            <person name="Tancsics A."/>
            <person name="Boka K."/>
            <person name="Maroti G."/>
            <person name="Kriszt B."/>
            <person name="Cserhati M."/>
        </authorList>
    </citation>
    <scope>NUCLEOTIDE SEQUENCE [LARGE SCALE GENOMIC DNA]</scope>
    <source>
        <strain evidence="1 2">KCTC 33519</strain>
    </source>
</reference>
<gene>
    <name evidence="1" type="ORF">ACE41H_16380</name>
</gene>
<protein>
    <submittedName>
        <fullName evidence="1">Z-ring formation inhibitor MciZ</fullName>
    </submittedName>
</protein>
<accession>A0ABV5AVU7</accession>
<dbReference type="Pfam" id="PF13072">
    <property type="entry name" value="MciZ"/>
    <property type="match status" value="1"/>
</dbReference>
<organism evidence="1 2">
    <name type="scientific">Paenibacillus enshidis</name>
    <dbReference type="NCBI Taxonomy" id="1458439"/>
    <lineage>
        <taxon>Bacteria</taxon>
        <taxon>Bacillati</taxon>
        <taxon>Bacillota</taxon>
        <taxon>Bacilli</taxon>
        <taxon>Bacillales</taxon>
        <taxon>Paenibacillaceae</taxon>
        <taxon>Paenibacillus</taxon>
    </lineage>
</organism>
<evidence type="ECO:0000313" key="2">
    <source>
        <dbReference type="Proteomes" id="UP001580346"/>
    </source>
</evidence>
<dbReference type="EMBL" id="JBHHMI010000015">
    <property type="protein sequence ID" value="MFB5268340.1"/>
    <property type="molecule type" value="Genomic_DNA"/>
</dbReference>